<dbReference type="SUPFAM" id="SSF53335">
    <property type="entry name" value="S-adenosyl-L-methionine-dependent methyltransferases"/>
    <property type="match status" value="1"/>
</dbReference>
<evidence type="ECO:0000256" key="3">
    <source>
        <dbReference type="ARBA" id="ARBA00022691"/>
    </source>
</evidence>
<evidence type="ECO:0000256" key="4">
    <source>
        <dbReference type="PIRSR" id="PIRSR005739-1"/>
    </source>
</evidence>
<proteinExistence type="predicted"/>
<dbReference type="InterPro" id="IPR029063">
    <property type="entry name" value="SAM-dependent_MTases_sf"/>
</dbReference>
<dbReference type="Gene3D" id="3.40.50.150">
    <property type="entry name" value="Vaccinia Virus protein VP39"/>
    <property type="match status" value="1"/>
</dbReference>
<dbReference type="GO" id="GO:0008171">
    <property type="term" value="F:O-methyltransferase activity"/>
    <property type="evidence" value="ECO:0007669"/>
    <property type="project" value="InterPro"/>
</dbReference>
<dbReference type="GO" id="GO:0008757">
    <property type="term" value="F:S-adenosylmethionine-dependent methyltransferase activity"/>
    <property type="evidence" value="ECO:0007669"/>
    <property type="project" value="UniProtKB-ARBA"/>
</dbReference>
<dbReference type="SUPFAM" id="SSF46785">
    <property type="entry name" value="Winged helix' DNA-binding domain"/>
    <property type="match status" value="1"/>
</dbReference>
<comment type="caution">
    <text evidence="8">The sequence shown here is derived from an EMBL/GenBank/DDBJ whole genome shotgun (WGS) entry which is preliminary data.</text>
</comment>
<dbReference type="Proteomes" id="UP001140949">
    <property type="component" value="Unassembled WGS sequence"/>
</dbReference>
<reference evidence="8" key="1">
    <citation type="journal article" date="2023" name="GigaByte">
        <title>Genome assembly of the bearded iris, Iris pallida Lam.</title>
        <authorList>
            <person name="Bruccoleri R.E."/>
            <person name="Oakeley E.J."/>
            <person name="Faust A.M.E."/>
            <person name="Altorfer M."/>
            <person name="Dessus-Babus S."/>
            <person name="Burckhardt D."/>
            <person name="Oertli M."/>
            <person name="Naumann U."/>
            <person name="Petersen F."/>
            <person name="Wong J."/>
        </authorList>
    </citation>
    <scope>NUCLEOTIDE SEQUENCE</scope>
    <source>
        <strain evidence="8">GSM-AAB239-AS_SAM_17_03QT</strain>
    </source>
</reference>
<dbReference type="InterPro" id="IPR036390">
    <property type="entry name" value="WH_DNA-bd_sf"/>
</dbReference>
<dbReference type="Gene3D" id="1.10.10.10">
    <property type="entry name" value="Winged helix-like DNA-binding domain superfamily/Winged helix DNA-binding domain"/>
    <property type="match status" value="1"/>
</dbReference>
<keyword evidence="1" id="KW-0489">Methyltransferase</keyword>
<dbReference type="PIRSF" id="PIRSF005739">
    <property type="entry name" value="O-mtase"/>
    <property type="match status" value="1"/>
</dbReference>
<keyword evidence="3" id="KW-0949">S-adenosyl-L-methionine</keyword>
<evidence type="ECO:0000313" key="9">
    <source>
        <dbReference type="Proteomes" id="UP001140949"/>
    </source>
</evidence>
<protein>
    <submittedName>
        <fullName evidence="8">Trans-resveratrol di-O-methyltransferase-like</fullName>
    </submittedName>
</protein>
<dbReference type="AlphaFoldDB" id="A0AAX6ILM1"/>
<dbReference type="Pfam" id="PF08100">
    <property type="entry name" value="Dimerisation"/>
    <property type="match status" value="1"/>
</dbReference>
<sequence>MASIEGASSKELLEAQSHLWLHIFSFINSLSLKCAVELGIADAVHSHGKPIPLTELAAKLSIPPIRIPSFGRFMALLTHSGFFTTTATESNEDAYAITTNSLPLINEMGASIAPFIEMALDETLLRPWQLASSWFRSEEPSTAFEMAHKVFVWEATGTIPGFGRLVKEGLGSDAIPITKAVIEHCGELFRGVRTLVEVAGATGTMSFAITEAFPDVKCTVLDLPHMIDALEKNEKVEYVKGDMFEHIPPADALILKWVFHCWNDEQCLKLLKNCKEAIPSKEKGGKAIIIDKVMDTSDGVHPKVTEAQLHFDLHMMLHTCGRQRTEADWKKLFDDVGFDEYKIWPAMGNRSIIEISYH</sequence>
<dbReference type="InterPro" id="IPR012967">
    <property type="entry name" value="COMT_dimerisation"/>
</dbReference>
<dbReference type="InterPro" id="IPR016461">
    <property type="entry name" value="COMT-like"/>
</dbReference>
<dbReference type="FunFam" id="3.40.50.150:FF:000057">
    <property type="entry name" value="O-methyltransferase ZRP4"/>
    <property type="match status" value="1"/>
</dbReference>
<organism evidence="8 9">
    <name type="scientific">Iris pallida</name>
    <name type="common">Sweet iris</name>
    <dbReference type="NCBI Taxonomy" id="29817"/>
    <lineage>
        <taxon>Eukaryota</taxon>
        <taxon>Viridiplantae</taxon>
        <taxon>Streptophyta</taxon>
        <taxon>Embryophyta</taxon>
        <taxon>Tracheophyta</taxon>
        <taxon>Spermatophyta</taxon>
        <taxon>Magnoliopsida</taxon>
        <taxon>Liliopsida</taxon>
        <taxon>Asparagales</taxon>
        <taxon>Iridaceae</taxon>
        <taxon>Iridoideae</taxon>
        <taxon>Irideae</taxon>
        <taxon>Iris</taxon>
    </lineage>
</organism>
<feature type="domain" description="O-methyltransferase dimerisation" evidence="6">
    <location>
        <begin position="20"/>
        <end position="99"/>
    </location>
</feature>
<gene>
    <name evidence="8" type="ORF">M6B38_101605</name>
    <name evidence="7" type="ORF">M6B38_326820</name>
</gene>
<dbReference type="InterPro" id="IPR001077">
    <property type="entry name" value="COMT_C"/>
</dbReference>
<dbReference type="Pfam" id="PF00891">
    <property type="entry name" value="Methyltransf_2"/>
    <property type="match status" value="1"/>
</dbReference>
<dbReference type="EMBL" id="JANAVB010000194">
    <property type="protein sequence ID" value="KAJ6854152.1"/>
    <property type="molecule type" value="Genomic_DNA"/>
</dbReference>
<evidence type="ECO:0000256" key="1">
    <source>
        <dbReference type="ARBA" id="ARBA00022603"/>
    </source>
</evidence>
<evidence type="ECO:0000259" key="5">
    <source>
        <dbReference type="Pfam" id="PF00891"/>
    </source>
</evidence>
<evidence type="ECO:0000256" key="2">
    <source>
        <dbReference type="ARBA" id="ARBA00022679"/>
    </source>
</evidence>
<accession>A0AAX6ILM1</accession>
<dbReference type="PANTHER" id="PTHR11746">
    <property type="entry name" value="O-METHYLTRANSFERASE"/>
    <property type="match status" value="1"/>
</dbReference>
<dbReference type="GO" id="GO:0032259">
    <property type="term" value="P:methylation"/>
    <property type="evidence" value="ECO:0007669"/>
    <property type="project" value="UniProtKB-KW"/>
</dbReference>
<name>A0AAX6ILM1_IRIPA</name>
<dbReference type="InterPro" id="IPR036388">
    <property type="entry name" value="WH-like_DNA-bd_sf"/>
</dbReference>
<evidence type="ECO:0000313" key="8">
    <source>
        <dbReference type="EMBL" id="KAJ6854152.1"/>
    </source>
</evidence>
<dbReference type="PROSITE" id="PS51683">
    <property type="entry name" value="SAM_OMT_II"/>
    <property type="match status" value="1"/>
</dbReference>
<dbReference type="FunFam" id="1.10.10.10:FF:000213">
    <property type="entry name" value="Coniferyl alcohol 9-O-methyltransferase"/>
    <property type="match status" value="1"/>
</dbReference>
<keyword evidence="9" id="KW-1185">Reference proteome</keyword>
<feature type="active site" description="Proton acceptor" evidence="4">
    <location>
        <position position="260"/>
    </location>
</feature>
<dbReference type="EMBL" id="JANAVB010012200">
    <property type="protein sequence ID" value="KAJ6836187.1"/>
    <property type="molecule type" value="Genomic_DNA"/>
</dbReference>
<reference evidence="8" key="2">
    <citation type="submission" date="2023-04" db="EMBL/GenBank/DDBJ databases">
        <authorList>
            <person name="Bruccoleri R.E."/>
            <person name="Oakeley E.J."/>
            <person name="Faust A.-M."/>
            <person name="Dessus-Babus S."/>
            <person name="Altorfer M."/>
            <person name="Burckhardt D."/>
            <person name="Oertli M."/>
            <person name="Naumann U."/>
            <person name="Petersen F."/>
            <person name="Wong J."/>
        </authorList>
    </citation>
    <scope>NUCLEOTIDE SEQUENCE</scope>
    <source>
        <strain evidence="8">GSM-AAB239-AS_SAM_17_03QT</strain>
        <tissue evidence="8">Leaf</tissue>
    </source>
</reference>
<evidence type="ECO:0000259" key="6">
    <source>
        <dbReference type="Pfam" id="PF08100"/>
    </source>
</evidence>
<feature type="domain" description="O-methyltransferase C-terminal" evidence="5">
    <location>
        <begin position="130"/>
        <end position="338"/>
    </location>
</feature>
<dbReference type="GO" id="GO:0046983">
    <property type="term" value="F:protein dimerization activity"/>
    <property type="evidence" value="ECO:0007669"/>
    <property type="project" value="InterPro"/>
</dbReference>
<evidence type="ECO:0000313" key="7">
    <source>
        <dbReference type="EMBL" id="KAJ6836187.1"/>
    </source>
</evidence>
<keyword evidence="2" id="KW-0808">Transferase</keyword>